<evidence type="ECO:0000313" key="3">
    <source>
        <dbReference type="Proteomes" id="UP000229366"/>
    </source>
</evidence>
<comment type="caution">
    <text evidence="2">The sequence shown here is derived from an EMBL/GenBank/DDBJ whole genome shotgun (WGS) entry which is preliminary data.</text>
</comment>
<proteinExistence type="predicted"/>
<reference evidence="2 3" key="1">
    <citation type="submission" date="2017-11" db="EMBL/GenBank/DDBJ databases">
        <title>Genomic Encyclopedia of Type Strains, Phase III (KMG-III): the genomes of soil and plant-associated and newly described type strains.</title>
        <authorList>
            <person name="Whitman W."/>
        </authorList>
    </citation>
    <scope>NUCLEOTIDE SEQUENCE [LARGE SCALE GENOMIC DNA]</scope>
    <source>
        <strain evidence="2 3">UB-Domo-W1</strain>
    </source>
</reference>
<keyword evidence="3" id="KW-1185">Reference proteome</keyword>
<feature type="domain" description="Phasin" evidence="1">
    <location>
        <begin position="16"/>
        <end position="113"/>
    </location>
</feature>
<dbReference type="InterPro" id="IPR010127">
    <property type="entry name" value="Phasin_subfam-1"/>
</dbReference>
<dbReference type="EMBL" id="PGTX01000001">
    <property type="protein sequence ID" value="PJI82868.1"/>
    <property type="molecule type" value="Genomic_DNA"/>
</dbReference>
<gene>
    <name evidence="2" type="ORF">B0G85_0256</name>
</gene>
<name>A0A2M8VYC6_9BURK</name>
<dbReference type="Pfam" id="PF09361">
    <property type="entry name" value="Phasin_2"/>
    <property type="match status" value="1"/>
</dbReference>
<evidence type="ECO:0000313" key="2">
    <source>
        <dbReference type="EMBL" id="PJI82868.1"/>
    </source>
</evidence>
<evidence type="ECO:0000259" key="1">
    <source>
        <dbReference type="Pfam" id="PF09361"/>
    </source>
</evidence>
<dbReference type="NCBIfam" id="TIGR01841">
    <property type="entry name" value="phasin"/>
    <property type="match status" value="1"/>
</dbReference>
<protein>
    <submittedName>
        <fullName evidence="2">Phasin family protein</fullName>
    </submittedName>
</protein>
<accession>A0A2M8VYC6</accession>
<dbReference type="Proteomes" id="UP000229366">
    <property type="component" value="Unassembled WGS sequence"/>
</dbReference>
<dbReference type="AlphaFoldDB" id="A0A2M8VYC6"/>
<dbReference type="InterPro" id="IPR018968">
    <property type="entry name" value="Phasin"/>
</dbReference>
<sequence length="193" mass="21024">MPEIHQKAIEMNLTPEQMAAAQKANLETLTGLTKQALQSIEKLVELNMQIAKQSLGDSMTSAKKALEVKDIQQLLAHQAEAVQPMAEKIMAYSRHLYELAHDTQETFTKSAEKELQAGQQKINSLVEDWTKNAPTGSDAAVKVMKQAIASANTAFETSQKAIKQAVQLTKGNLNTATDSAMDIVKTATKGSKK</sequence>
<organism evidence="2 3">
    <name type="scientific">Polynucleobacter brandtiae</name>
    <dbReference type="NCBI Taxonomy" id="1938816"/>
    <lineage>
        <taxon>Bacteria</taxon>
        <taxon>Pseudomonadati</taxon>
        <taxon>Pseudomonadota</taxon>
        <taxon>Betaproteobacteria</taxon>
        <taxon>Burkholderiales</taxon>
        <taxon>Burkholderiaceae</taxon>
        <taxon>Polynucleobacter</taxon>
    </lineage>
</organism>